<evidence type="ECO:0000256" key="3">
    <source>
        <dbReference type="ARBA" id="ARBA00023295"/>
    </source>
</evidence>
<dbReference type="PANTHER" id="PTHR40079:SF4">
    <property type="entry name" value="GH26 DOMAIN-CONTAINING PROTEIN-RELATED"/>
    <property type="match status" value="1"/>
</dbReference>
<reference evidence="6 7" key="1">
    <citation type="submission" date="2020-05" db="EMBL/GenBank/DDBJ databases">
        <title>MicrobeNet Type strains.</title>
        <authorList>
            <person name="Nicholson A.C."/>
        </authorList>
    </citation>
    <scope>NUCLEOTIDE SEQUENCE [LARGE SCALE GENOMIC DNA]</scope>
    <source>
        <strain evidence="6 7">JCM 14547</strain>
    </source>
</reference>
<dbReference type="SUPFAM" id="SSF51445">
    <property type="entry name" value="(Trans)glycosidases"/>
    <property type="match status" value="1"/>
</dbReference>
<dbReference type="InterPro" id="IPR022790">
    <property type="entry name" value="GH26_dom"/>
</dbReference>
<protein>
    <recommendedName>
        <fullName evidence="5">GH26 domain-containing protein</fullName>
    </recommendedName>
</protein>
<comment type="caution">
    <text evidence="6">The sequence shown here is derived from an EMBL/GenBank/DDBJ whole genome shotgun (WGS) entry which is preliminary data.</text>
</comment>
<dbReference type="GO" id="GO:0006080">
    <property type="term" value="P:substituted mannan metabolic process"/>
    <property type="evidence" value="ECO:0007669"/>
    <property type="project" value="InterPro"/>
</dbReference>
<dbReference type="PANTHER" id="PTHR40079">
    <property type="entry name" value="MANNAN ENDO-1,4-BETA-MANNOSIDASE E-RELATED"/>
    <property type="match status" value="1"/>
</dbReference>
<keyword evidence="7" id="KW-1185">Reference proteome</keyword>
<evidence type="ECO:0000256" key="4">
    <source>
        <dbReference type="PROSITE-ProRule" id="PRU01100"/>
    </source>
</evidence>
<evidence type="ECO:0000256" key="2">
    <source>
        <dbReference type="ARBA" id="ARBA00022801"/>
    </source>
</evidence>
<dbReference type="RefSeq" id="WP_171203042.1">
    <property type="nucleotide sequence ID" value="NZ_BAAANP010000020.1"/>
</dbReference>
<feature type="active site" description="Nucleophile" evidence="4">
    <location>
        <position position="244"/>
    </location>
</feature>
<name>A0A849BQF0_9ACTN</name>
<dbReference type="Gene3D" id="3.20.20.80">
    <property type="entry name" value="Glycosidases"/>
    <property type="match status" value="1"/>
</dbReference>
<sequence>MSAVRDLLGARPQPGGAEGEPLAGRALLGAFVHERGGVEGAPAGVARLERAIGRRLDLVHDFLAWGRPLAQVADRATGRALLVSWQPTPAAVRDLAADRPDACAEQVLADLAARPEPTLLRFAHEMNGSWNSYSSASPGGPTAAEFRAAWRVLAGRLRALGGDVPLVWCPDGGDCPPRPGNRLEDYWPGADVVDVLGVDAYDWGTAQPRRGDGRDRSLAELVRAPYERLLLLPGAGHLPVWLCETGTTEHADDPRAKGDWYRAAYAVTEFPRLAAVVHFSEDDQRDAQRDWRLDSSCESLAGLRDALRRPVA</sequence>
<dbReference type="Proteomes" id="UP000555552">
    <property type="component" value="Unassembled WGS sequence"/>
</dbReference>
<comment type="similarity">
    <text evidence="1 4">Belongs to the glycosyl hydrolase 26 family.</text>
</comment>
<dbReference type="PROSITE" id="PS51764">
    <property type="entry name" value="GH26"/>
    <property type="match status" value="1"/>
</dbReference>
<keyword evidence="3 4" id="KW-0326">Glycosidase</keyword>
<dbReference type="AlphaFoldDB" id="A0A849BQF0"/>
<feature type="active site" description="Proton donor" evidence="4">
    <location>
        <position position="125"/>
    </location>
</feature>
<proteinExistence type="inferred from homology"/>
<accession>A0A849BQF0</accession>
<evidence type="ECO:0000313" key="6">
    <source>
        <dbReference type="EMBL" id="NNH23217.1"/>
    </source>
</evidence>
<evidence type="ECO:0000259" key="5">
    <source>
        <dbReference type="PROSITE" id="PS51764"/>
    </source>
</evidence>
<gene>
    <name evidence="6" type="ORF">HLB09_08955</name>
</gene>
<evidence type="ECO:0000256" key="1">
    <source>
        <dbReference type="ARBA" id="ARBA00007754"/>
    </source>
</evidence>
<dbReference type="InterPro" id="IPR017853">
    <property type="entry name" value="GH"/>
</dbReference>
<dbReference type="InterPro" id="IPR000805">
    <property type="entry name" value="Glyco_hydro_26"/>
</dbReference>
<feature type="domain" description="GH26" evidence="5">
    <location>
        <begin position="1"/>
        <end position="312"/>
    </location>
</feature>
<dbReference type="GO" id="GO:0016985">
    <property type="term" value="F:mannan endo-1,4-beta-mannosidase activity"/>
    <property type="evidence" value="ECO:0007669"/>
    <property type="project" value="InterPro"/>
</dbReference>
<organism evidence="6 7">
    <name type="scientific">Pseudokineococcus marinus</name>
    <dbReference type="NCBI Taxonomy" id="351215"/>
    <lineage>
        <taxon>Bacteria</taxon>
        <taxon>Bacillati</taxon>
        <taxon>Actinomycetota</taxon>
        <taxon>Actinomycetes</taxon>
        <taxon>Kineosporiales</taxon>
        <taxon>Kineosporiaceae</taxon>
        <taxon>Pseudokineococcus</taxon>
    </lineage>
</organism>
<evidence type="ECO:0000313" key="7">
    <source>
        <dbReference type="Proteomes" id="UP000555552"/>
    </source>
</evidence>
<dbReference type="Pfam" id="PF02156">
    <property type="entry name" value="Glyco_hydro_26"/>
    <property type="match status" value="1"/>
</dbReference>
<dbReference type="EMBL" id="JABEMA010000111">
    <property type="protein sequence ID" value="NNH23217.1"/>
    <property type="molecule type" value="Genomic_DNA"/>
</dbReference>
<keyword evidence="2 4" id="KW-0378">Hydrolase</keyword>